<dbReference type="Proteomes" id="UP000586951">
    <property type="component" value="Unassembled WGS sequence"/>
</dbReference>
<evidence type="ECO:0000256" key="2">
    <source>
        <dbReference type="ARBA" id="ARBA00022448"/>
    </source>
</evidence>
<dbReference type="Proteomes" id="UP000532866">
    <property type="component" value="Unassembled WGS sequence"/>
</dbReference>
<dbReference type="Proteomes" id="UP000541955">
    <property type="component" value="Unassembled WGS sequence"/>
</dbReference>
<dbReference type="EMBL" id="JAARYD010000004">
    <property type="protein sequence ID" value="MBC2177034.1"/>
    <property type="molecule type" value="Genomic_DNA"/>
</dbReference>
<dbReference type="Proteomes" id="UP000029844">
    <property type="component" value="Unassembled WGS sequence"/>
</dbReference>
<dbReference type="InterPro" id="IPR004700">
    <property type="entry name" value="PTS_IIC_man"/>
</dbReference>
<evidence type="ECO:0000313" key="28">
    <source>
        <dbReference type="EMBL" id="MBC2282802.1"/>
    </source>
</evidence>
<dbReference type="EMBL" id="JAARRW010000001">
    <property type="protein sequence ID" value="MBC1560781.1"/>
    <property type="molecule type" value="Genomic_DNA"/>
</dbReference>
<proteinExistence type="predicted"/>
<evidence type="ECO:0000313" key="23">
    <source>
        <dbReference type="EMBL" id="MBC2117259.1"/>
    </source>
</evidence>
<dbReference type="Proteomes" id="UP000553016">
    <property type="component" value="Unassembled WGS sequence"/>
</dbReference>
<dbReference type="Proteomes" id="UP000546806">
    <property type="component" value="Unassembled WGS sequence"/>
</dbReference>
<accession>A0A099W9L3</accession>
<evidence type="ECO:0000256" key="8">
    <source>
        <dbReference type="ARBA" id="ARBA00023136"/>
    </source>
</evidence>
<evidence type="ECO:0000313" key="32">
    <source>
        <dbReference type="Proteomes" id="UP000029844"/>
    </source>
</evidence>
<evidence type="ECO:0000256" key="3">
    <source>
        <dbReference type="ARBA" id="ARBA00022475"/>
    </source>
</evidence>
<evidence type="ECO:0000313" key="43">
    <source>
        <dbReference type="Proteomes" id="UP000546806"/>
    </source>
</evidence>
<dbReference type="PANTHER" id="PTHR32502">
    <property type="entry name" value="N-ACETYLGALACTOSAMINE PERMEASE II COMPONENT-RELATED"/>
    <property type="match status" value="1"/>
</dbReference>
<evidence type="ECO:0000313" key="11">
    <source>
        <dbReference type="EMBL" id="KGL40820.1"/>
    </source>
</evidence>
<evidence type="ECO:0000313" key="13">
    <source>
        <dbReference type="EMBL" id="MBC1330647.1"/>
    </source>
</evidence>
<keyword evidence="2" id="KW-0813">Transport</keyword>
<evidence type="ECO:0000313" key="29">
    <source>
        <dbReference type="EMBL" id="MBC2292500.1"/>
    </source>
</evidence>
<dbReference type="Proteomes" id="UP000591929">
    <property type="component" value="Unassembled WGS sequence"/>
</dbReference>
<evidence type="ECO:0000313" key="51">
    <source>
        <dbReference type="Proteomes" id="UP000586951"/>
    </source>
</evidence>
<dbReference type="eggNOG" id="COG3715">
    <property type="taxonomic scope" value="Bacteria"/>
</dbReference>
<reference evidence="11 32" key="1">
    <citation type="submission" date="2014-05" db="EMBL/GenBank/DDBJ databases">
        <title>Novel Listeriaceae from food processing environments.</title>
        <authorList>
            <person name="den Bakker H.C."/>
        </authorList>
    </citation>
    <scope>NUCLEOTIDE SEQUENCE [LARGE SCALE GENOMIC DNA]</scope>
    <source>
        <strain evidence="11 32">FSL A5-0281</strain>
    </source>
</reference>
<evidence type="ECO:0000313" key="50">
    <source>
        <dbReference type="Proteomes" id="UP000585696"/>
    </source>
</evidence>
<evidence type="ECO:0000313" key="49">
    <source>
        <dbReference type="Proteomes" id="UP000574104"/>
    </source>
</evidence>
<keyword evidence="7 10" id="KW-1133">Transmembrane helix</keyword>
<dbReference type="Proteomes" id="UP000585696">
    <property type="component" value="Unassembled WGS sequence"/>
</dbReference>
<dbReference type="NCBIfam" id="NF011647">
    <property type="entry name" value="PRK15065.1"/>
    <property type="match status" value="1"/>
</dbReference>
<evidence type="ECO:0000313" key="19">
    <source>
        <dbReference type="EMBL" id="MBC1778023.1"/>
    </source>
</evidence>
<evidence type="ECO:0000256" key="6">
    <source>
        <dbReference type="ARBA" id="ARBA00022692"/>
    </source>
</evidence>
<dbReference type="EMBL" id="JAARMV010000002">
    <property type="protein sequence ID" value="MBC2372676.1"/>
    <property type="molecule type" value="Genomic_DNA"/>
</dbReference>
<dbReference type="EMBL" id="JAAROV010000001">
    <property type="protein sequence ID" value="MBC1315497.1"/>
    <property type="molecule type" value="Genomic_DNA"/>
</dbReference>
<dbReference type="OrthoDB" id="7058816at2"/>
<feature type="transmembrane region" description="Helical" evidence="10">
    <location>
        <begin position="90"/>
        <end position="115"/>
    </location>
</feature>
<evidence type="ECO:0000313" key="45">
    <source>
        <dbReference type="Proteomes" id="UP000548082"/>
    </source>
</evidence>
<evidence type="ECO:0000313" key="22">
    <source>
        <dbReference type="EMBL" id="MBC2003924.1"/>
    </source>
</evidence>
<evidence type="ECO:0000313" key="37">
    <source>
        <dbReference type="Proteomes" id="UP000541735"/>
    </source>
</evidence>
<dbReference type="EMBL" id="JAARYH010000001">
    <property type="protein sequence ID" value="MBC2165284.1"/>
    <property type="molecule type" value="Genomic_DNA"/>
</dbReference>
<gene>
    <name evidence="11" type="ORF">EP57_09705</name>
    <name evidence="13" type="ORF">HB759_01670</name>
    <name evidence="12" type="ORF">HB811_01815</name>
    <name evidence="15" type="ORF">HB836_02410</name>
    <name evidence="14" type="ORF">HB847_05040</name>
    <name evidence="16" type="ORF">HB902_01770</name>
    <name evidence="18" type="ORF">HB904_06555</name>
    <name evidence="17" type="ORF">HB907_04015</name>
    <name evidence="31" type="ORF">HBP98_11750</name>
    <name evidence="19" type="ORF">HCA46_04160</name>
    <name evidence="20" type="ORF">HCA52_01805</name>
    <name evidence="21" type="ORF">HCA55_01560</name>
    <name evidence="22" type="ORF">HCA78_09105</name>
    <name evidence="23" type="ORF">HCB06_11590</name>
    <name evidence="27" type="ORF">HCB25_01880</name>
    <name evidence="24" type="ORF">HCB26_01680</name>
    <name evidence="25" type="ORF">HCB27_10430</name>
    <name evidence="26" type="ORF">HCB35_01785</name>
    <name evidence="28" type="ORF">HCB69_00250</name>
    <name evidence="29" type="ORF">HCC36_04580</name>
    <name evidence="30" type="ORF">HCJ81_04955</name>
</gene>
<dbReference type="GO" id="GO:0009401">
    <property type="term" value="P:phosphoenolpyruvate-dependent sugar phosphotransferase system"/>
    <property type="evidence" value="ECO:0007669"/>
    <property type="project" value="UniProtKB-KW"/>
</dbReference>
<evidence type="ECO:0000313" key="41">
    <source>
        <dbReference type="Proteomes" id="UP000544413"/>
    </source>
</evidence>
<dbReference type="Proteomes" id="UP000544413">
    <property type="component" value="Unassembled WGS sequence"/>
</dbReference>
<reference evidence="33 34" key="2">
    <citation type="submission" date="2020-03" db="EMBL/GenBank/DDBJ databases">
        <title>Soil Listeria distribution.</title>
        <authorList>
            <person name="Liao J."/>
            <person name="Wiedmann M."/>
        </authorList>
    </citation>
    <scope>NUCLEOTIDE SEQUENCE [LARGE SCALE GENOMIC DNA]</scope>
    <source>
        <strain evidence="30 48">FSL L7-0039</strain>
        <strain evidence="29 39">FSL L7-0051</strain>
        <strain evidence="28 50">FSL L7-0054</strain>
        <strain evidence="26 47">FSL L7-0149</strain>
        <strain evidence="27 46">FSL L7-0153</strain>
        <strain evidence="24 33">FSL L7-0245</strain>
        <strain evidence="25 37">FSL L7-0259</strain>
        <strain evidence="23 34">FSL L7-0360</strain>
        <strain evidence="22 43">FSL L7-0435</strain>
        <strain evidence="20 36">FSL L7-0978</strain>
        <strain evidence="21 45">FSL L7-0990</strain>
        <strain evidence="19 44">FSL L7-1017</strain>
        <strain evidence="18 49">FSL L7-1299</strain>
        <strain evidence="16 38">FSL L7-1387</strain>
        <strain evidence="17 51">FSL L7-1427</strain>
        <strain evidence="15 41">FSL L7-1658</strain>
        <strain evidence="14 52">FSL L7-1681</strain>
        <strain evidence="12 40">FSL L7-1816</strain>
        <strain evidence="13 35">FSL L7-1833</strain>
        <strain evidence="31 42">FSL L7-1850</strain>
    </source>
</reference>
<evidence type="ECO:0000313" key="52">
    <source>
        <dbReference type="Proteomes" id="UP000591929"/>
    </source>
</evidence>
<evidence type="ECO:0000313" key="42">
    <source>
        <dbReference type="Proteomes" id="UP000546244"/>
    </source>
</evidence>
<dbReference type="NCBIfam" id="TIGR00822">
    <property type="entry name" value="EII-Sor"/>
    <property type="match status" value="1"/>
</dbReference>
<feature type="transmembrane region" description="Helical" evidence="10">
    <location>
        <begin position="64"/>
        <end position="84"/>
    </location>
</feature>
<dbReference type="EMBL" id="JAARWW010000004">
    <property type="protein sequence ID" value="MBC2003924.1"/>
    <property type="molecule type" value="Genomic_DNA"/>
</dbReference>
<evidence type="ECO:0000256" key="4">
    <source>
        <dbReference type="ARBA" id="ARBA00022597"/>
    </source>
</evidence>
<evidence type="ECO:0000256" key="5">
    <source>
        <dbReference type="ARBA" id="ARBA00022683"/>
    </source>
</evidence>
<feature type="transmembrane region" description="Helical" evidence="10">
    <location>
        <begin position="136"/>
        <end position="155"/>
    </location>
</feature>
<evidence type="ECO:0000313" key="31">
    <source>
        <dbReference type="EMBL" id="MBC2372676.1"/>
    </source>
</evidence>
<dbReference type="GeneID" id="58717647"/>
<feature type="transmembrane region" description="Helical" evidence="10">
    <location>
        <begin position="29"/>
        <end position="52"/>
    </location>
</feature>
<name>A0A099W9L3_9LIST</name>
<comment type="subcellular location">
    <subcellularLocation>
        <location evidence="1">Cell membrane</location>
        <topology evidence="1">Multi-pass membrane protein</topology>
    </subcellularLocation>
</comment>
<evidence type="ECO:0000313" key="46">
    <source>
        <dbReference type="Proteomes" id="UP000550367"/>
    </source>
</evidence>
<evidence type="ECO:0000313" key="25">
    <source>
        <dbReference type="EMBL" id="MBC2177034.1"/>
    </source>
</evidence>
<keyword evidence="32" id="KW-1185">Reference proteome</keyword>
<dbReference type="EMBL" id="JAARUV010000001">
    <property type="protein sequence ID" value="MBC1778023.1"/>
    <property type="molecule type" value="Genomic_DNA"/>
</dbReference>
<dbReference type="EMBL" id="JAARYY010000001">
    <property type="protein sequence ID" value="MBC2242795.1"/>
    <property type="molecule type" value="Genomic_DNA"/>
</dbReference>
<dbReference type="Proteomes" id="UP000541735">
    <property type="component" value="Unassembled WGS sequence"/>
</dbReference>
<evidence type="ECO:0000256" key="1">
    <source>
        <dbReference type="ARBA" id="ARBA00004651"/>
    </source>
</evidence>
<dbReference type="InterPro" id="IPR050303">
    <property type="entry name" value="GatZ_KbaZ_carbometab"/>
</dbReference>
<keyword evidence="5" id="KW-0598">Phosphotransferase system</keyword>
<dbReference type="EMBL" id="JAARVD010000001">
    <property type="protein sequence ID" value="MBC1795386.1"/>
    <property type="molecule type" value="Genomic_DNA"/>
</dbReference>
<dbReference type="EMBL" id="JAARZT010000007">
    <property type="protein sequence ID" value="MBC2292500.1"/>
    <property type="molecule type" value="Genomic_DNA"/>
</dbReference>
<keyword evidence="4" id="KW-0762">Sugar transport</keyword>
<evidence type="ECO:0000313" key="21">
    <source>
        <dbReference type="EMBL" id="MBC1795386.1"/>
    </source>
</evidence>
<evidence type="ECO:0000313" key="34">
    <source>
        <dbReference type="Proteomes" id="UP000529446"/>
    </source>
</evidence>
<dbReference type="PANTHER" id="PTHR32502:SF4">
    <property type="entry name" value="PTS SYSTEM MANNOSE-SPECIFIC EIIC COMPONENT"/>
    <property type="match status" value="1"/>
</dbReference>
<evidence type="ECO:0000313" key="20">
    <source>
        <dbReference type="EMBL" id="MBC1792137.1"/>
    </source>
</evidence>
<dbReference type="EMBL" id="JAARRU010000001">
    <property type="protein sequence ID" value="MBC1564557.1"/>
    <property type="molecule type" value="Genomic_DNA"/>
</dbReference>
<dbReference type="Proteomes" id="UP000546244">
    <property type="component" value="Unassembled WGS sequence"/>
</dbReference>
<evidence type="ECO:0000313" key="44">
    <source>
        <dbReference type="Proteomes" id="UP000547643"/>
    </source>
</evidence>
<evidence type="ECO:0000256" key="9">
    <source>
        <dbReference type="SAM" id="MobiDB-lite"/>
    </source>
</evidence>
<dbReference type="EMBL" id="JAAROL010000001">
    <property type="protein sequence ID" value="MBC1330647.1"/>
    <property type="molecule type" value="Genomic_DNA"/>
</dbReference>
<dbReference type="PROSITE" id="PS51106">
    <property type="entry name" value="PTS_EIIC_TYPE_4"/>
    <property type="match status" value="1"/>
</dbReference>
<dbReference type="Proteomes" id="UP000539064">
    <property type="component" value="Unassembled WGS sequence"/>
</dbReference>
<dbReference type="Proteomes" id="UP000529446">
    <property type="component" value="Unassembled WGS sequence"/>
</dbReference>
<evidence type="ECO:0000313" key="26">
    <source>
        <dbReference type="EMBL" id="MBC2239191.1"/>
    </source>
</evidence>
<dbReference type="EMBL" id="JAARZS010000001">
    <property type="protein sequence ID" value="MBC2282802.1"/>
    <property type="molecule type" value="Genomic_DNA"/>
</dbReference>
<dbReference type="RefSeq" id="WP_036086090.1">
    <property type="nucleotide sequence ID" value="NZ_CBCSHQ010000004.1"/>
</dbReference>
<keyword evidence="8 10" id="KW-0472">Membrane</keyword>
<evidence type="ECO:0000313" key="14">
    <source>
        <dbReference type="EMBL" id="MBC1371728.1"/>
    </source>
</evidence>
<evidence type="ECO:0000313" key="38">
    <source>
        <dbReference type="Proteomes" id="UP000541955"/>
    </source>
</evidence>
<evidence type="ECO:0000313" key="15">
    <source>
        <dbReference type="EMBL" id="MBC1400435.1"/>
    </source>
</evidence>
<dbReference type="Proteomes" id="UP000550367">
    <property type="component" value="Unassembled WGS sequence"/>
</dbReference>
<evidence type="ECO:0000313" key="27">
    <source>
        <dbReference type="EMBL" id="MBC2242795.1"/>
    </source>
</evidence>
<evidence type="ECO:0000313" key="12">
    <source>
        <dbReference type="EMBL" id="MBC1315497.1"/>
    </source>
</evidence>
<dbReference type="EMBL" id="JAARPL010000003">
    <property type="protein sequence ID" value="MBC1371728.1"/>
    <property type="molecule type" value="Genomic_DNA"/>
</dbReference>
<dbReference type="EMBL" id="JAARSH010000003">
    <property type="protein sequence ID" value="MBC1615839.1"/>
    <property type="molecule type" value="Genomic_DNA"/>
</dbReference>
<dbReference type="EMBL" id="JAARVG010000001">
    <property type="protein sequence ID" value="MBC1792137.1"/>
    <property type="molecule type" value="Genomic_DNA"/>
</dbReference>
<dbReference type="STRING" id="1552123.EP57_09705"/>
<dbReference type="EMBL" id="JAARXI010000006">
    <property type="protein sequence ID" value="MBC2117259.1"/>
    <property type="molecule type" value="Genomic_DNA"/>
</dbReference>
<dbReference type="Proteomes" id="UP000565628">
    <property type="component" value="Unassembled WGS sequence"/>
</dbReference>
<dbReference type="Proteomes" id="UP000519573">
    <property type="component" value="Unassembled WGS sequence"/>
</dbReference>
<feature type="transmembrane region" description="Helical" evidence="10">
    <location>
        <begin position="175"/>
        <end position="195"/>
    </location>
</feature>
<evidence type="ECO:0000313" key="48">
    <source>
        <dbReference type="Proteomes" id="UP000565628"/>
    </source>
</evidence>
<evidence type="ECO:0000313" key="24">
    <source>
        <dbReference type="EMBL" id="MBC2165284.1"/>
    </source>
</evidence>
<evidence type="ECO:0000313" key="36">
    <source>
        <dbReference type="Proteomes" id="UP000539064"/>
    </source>
</evidence>
<evidence type="ECO:0000313" key="47">
    <source>
        <dbReference type="Proteomes" id="UP000553016"/>
    </source>
</evidence>
<evidence type="ECO:0000313" key="39">
    <source>
        <dbReference type="Proteomes" id="UP000543005"/>
    </source>
</evidence>
<dbReference type="Pfam" id="PF03609">
    <property type="entry name" value="EII-Sor"/>
    <property type="match status" value="1"/>
</dbReference>
<evidence type="ECO:0000256" key="7">
    <source>
        <dbReference type="ARBA" id="ARBA00022989"/>
    </source>
</evidence>
<dbReference type="Proteomes" id="UP000574104">
    <property type="component" value="Unassembled WGS sequence"/>
</dbReference>
<dbReference type="GO" id="GO:0005886">
    <property type="term" value="C:plasma membrane"/>
    <property type="evidence" value="ECO:0007669"/>
    <property type="project" value="UniProtKB-SubCell"/>
</dbReference>
<dbReference type="AlphaFoldDB" id="A0A099W9L3"/>
<evidence type="ECO:0000313" key="16">
    <source>
        <dbReference type="EMBL" id="MBC1560781.1"/>
    </source>
</evidence>
<dbReference type="EMBL" id="JNFA01000023">
    <property type="protein sequence ID" value="KGL40820.1"/>
    <property type="molecule type" value="Genomic_DNA"/>
</dbReference>
<comment type="caution">
    <text evidence="11">The sequence shown here is derived from an EMBL/GenBank/DDBJ whole genome shotgun (WGS) entry which is preliminary data.</text>
</comment>
<dbReference type="EMBL" id="JAASWV010000005">
    <property type="protein sequence ID" value="MBC2310224.1"/>
    <property type="molecule type" value="Genomic_DNA"/>
</dbReference>
<sequence>MDAIQLILVFLVACICGMGSILDEWQSHRPLIACTLTGLVLGDMTTGIIIGGSLEMIALGWMNIGAAVAPDTALASLISTILVITGGQDISVGISLAIPLAAAGQVLTILVRTITVGFQHSADKMAESGNLRGLDLLHVTALLLQAMRIAIPVLIVALSVGTDAVTNMLNAIPDWLVNGLNVAGGFIVVVGYAMVINMMEAKYLMPFFFLGFVVAAFTTFNLVALGVLGLVAAIIYIQLSPKYYLKEALAQYGAAGGGGGSKPENDLDDDLDD</sequence>
<keyword evidence="3" id="KW-1003">Cell membrane</keyword>
<evidence type="ECO:0000313" key="35">
    <source>
        <dbReference type="Proteomes" id="UP000532866"/>
    </source>
</evidence>
<evidence type="ECO:0000313" key="18">
    <source>
        <dbReference type="EMBL" id="MBC1615839.1"/>
    </source>
</evidence>
<evidence type="ECO:0000313" key="30">
    <source>
        <dbReference type="EMBL" id="MBC2310224.1"/>
    </source>
</evidence>
<evidence type="ECO:0000313" key="17">
    <source>
        <dbReference type="EMBL" id="MBC1564557.1"/>
    </source>
</evidence>
<organism evidence="11 32">
    <name type="scientific">Listeria booriae</name>
    <dbReference type="NCBI Taxonomy" id="1552123"/>
    <lineage>
        <taxon>Bacteria</taxon>
        <taxon>Bacillati</taxon>
        <taxon>Bacillota</taxon>
        <taxon>Bacilli</taxon>
        <taxon>Bacillales</taxon>
        <taxon>Listeriaceae</taxon>
        <taxon>Listeria</taxon>
    </lineage>
</organism>
<dbReference type="Proteomes" id="UP000543005">
    <property type="component" value="Unassembled WGS sequence"/>
</dbReference>
<feature type="transmembrane region" description="Helical" evidence="10">
    <location>
        <begin position="207"/>
        <end position="237"/>
    </location>
</feature>
<evidence type="ECO:0000256" key="10">
    <source>
        <dbReference type="SAM" id="Phobius"/>
    </source>
</evidence>
<dbReference type="EMBL" id="JAARPT010000001">
    <property type="protein sequence ID" value="MBC1400435.1"/>
    <property type="molecule type" value="Genomic_DNA"/>
</dbReference>
<dbReference type="Proteomes" id="UP000548082">
    <property type="component" value="Unassembled WGS sequence"/>
</dbReference>
<dbReference type="Proteomes" id="UP000543379">
    <property type="component" value="Unassembled WGS sequence"/>
</dbReference>
<feature type="region of interest" description="Disordered" evidence="9">
    <location>
        <begin position="254"/>
        <end position="273"/>
    </location>
</feature>
<dbReference type="Proteomes" id="UP000547643">
    <property type="component" value="Unassembled WGS sequence"/>
</dbReference>
<protein>
    <submittedName>
        <fullName evidence="11">PTS mannose transporter subunit IIC</fullName>
    </submittedName>
    <submittedName>
        <fullName evidence="12">PTS mannose/fructose/sorbose transporter subunit IIC</fullName>
    </submittedName>
</protein>
<evidence type="ECO:0000313" key="33">
    <source>
        <dbReference type="Proteomes" id="UP000519573"/>
    </source>
</evidence>
<evidence type="ECO:0000313" key="40">
    <source>
        <dbReference type="Proteomes" id="UP000543379"/>
    </source>
</evidence>
<dbReference type="EMBL" id="JAARZA010000001">
    <property type="protein sequence ID" value="MBC2239191.1"/>
    <property type="molecule type" value="Genomic_DNA"/>
</dbReference>
<keyword evidence="6 10" id="KW-0812">Transmembrane</keyword>